<feature type="chain" id="PRO_5025532247" evidence="1">
    <location>
        <begin position="23"/>
        <end position="106"/>
    </location>
</feature>
<dbReference type="EMBL" id="MN883574">
    <property type="protein sequence ID" value="QHR84775.1"/>
    <property type="molecule type" value="mRNA"/>
</dbReference>
<proteinExistence type="evidence at transcript level"/>
<dbReference type="Pfam" id="PF10690">
    <property type="entry name" value="Myticin-prepro"/>
    <property type="match status" value="1"/>
</dbReference>
<protein>
    <submittedName>
        <fullName evidence="2">Mytilin 1</fullName>
    </submittedName>
</protein>
<reference evidence="2" key="1">
    <citation type="journal article" date="2020" name="Antibiotics">
        <title>Molecular Diversity of Mytilin-Like Defense Peptides in Mytilidae (Mollusca, Bivalvia).</title>
        <authorList>
            <person name="Greco S."/>
            <person name="Gerdol M."/>
            <person name="Edomi P."/>
            <person name="Pallavicini A."/>
        </authorList>
    </citation>
    <scope>NUCLEOTIDE SEQUENCE</scope>
    <source>
        <strain evidence="2">Thir_1</strain>
    </source>
</reference>
<accession>A0A6B9XPY4</accession>
<keyword evidence="1" id="KW-0732">Signal</keyword>
<evidence type="ECO:0000313" key="2">
    <source>
        <dbReference type="EMBL" id="QHR84775.1"/>
    </source>
</evidence>
<organism evidence="2">
    <name type="scientific">Trichomya hirsuta</name>
    <dbReference type="NCBI Taxonomy" id="40252"/>
    <lineage>
        <taxon>Eukaryota</taxon>
        <taxon>Metazoa</taxon>
        <taxon>Spiralia</taxon>
        <taxon>Lophotrochozoa</taxon>
        <taxon>Mollusca</taxon>
        <taxon>Bivalvia</taxon>
        <taxon>Autobranchia</taxon>
        <taxon>Pteriomorphia</taxon>
        <taxon>Mytilida</taxon>
        <taxon>Mytiloidea</taxon>
        <taxon>Mytilidae</taxon>
        <taxon>Mytilinae</taxon>
        <taxon>Trichomya</taxon>
    </lineage>
</organism>
<name>A0A6B9XPY4_9BIVA</name>
<sequence>MRAAIVLVIALAVLIAVHEADASCSSICRYRCRRCRGFIWINIFGRCYCKCYGCRSEQTIKFPVSGENERQSQIFPKMDGINNMEHNEYFQQGNGDAIEQQGELDM</sequence>
<dbReference type="InterPro" id="IPR019631">
    <property type="entry name" value="Myticin_preproprotein"/>
</dbReference>
<evidence type="ECO:0000256" key="1">
    <source>
        <dbReference type="SAM" id="SignalP"/>
    </source>
</evidence>
<dbReference type="AlphaFoldDB" id="A0A6B9XPY4"/>
<feature type="signal peptide" evidence="1">
    <location>
        <begin position="1"/>
        <end position="22"/>
    </location>
</feature>